<dbReference type="RefSeq" id="XP_047774545.1">
    <property type="nucleotide sequence ID" value="XM_047924928.1"/>
</dbReference>
<sequence>MVGQGRGEGSECGRVDRDIGYLCRCSMRSLLTTTVSFYIARVNRCIHQCSALAHSLARASAGLHTQSITPAQLPFPTPTSASGLQALAPADDAELRTAQLDASVSSKANLHVSVMQVEKVLNASVLDYLYNSALAFVPSTICSPSTTASYRRMLPHPLCSGSFPACSESSRQGRSK</sequence>
<gene>
    <name evidence="1" type="ORF">C8Q71DRAFT_782485</name>
</gene>
<protein>
    <submittedName>
        <fullName evidence="1">Uncharacterized protein</fullName>
    </submittedName>
</protein>
<organism evidence="1 2">
    <name type="scientific">Rhodofomes roseus</name>
    <dbReference type="NCBI Taxonomy" id="34475"/>
    <lineage>
        <taxon>Eukaryota</taxon>
        <taxon>Fungi</taxon>
        <taxon>Dikarya</taxon>
        <taxon>Basidiomycota</taxon>
        <taxon>Agaricomycotina</taxon>
        <taxon>Agaricomycetes</taxon>
        <taxon>Polyporales</taxon>
        <taxon>Rhodofomes</taxon>
    </lineage>
</organism>
<dbReference type="GeneID" id="72005660"/>
<reference evidence="1 2" key="1">
    <citation type="journal article" date="2021" name="Environ. Microbiol.">
        <title>Gene family expansions and transcriptome signatures uncover fungal adaptations to wood decay.</title>
        <authorList>
            <person name="Hage H."/>
            <person name="Miyauchi S."/>
            <person name="Viragh M."/>
            <person name="Drula E."/>
            <person name="Min B."/>
            <person name="Chaduli D."/>
            <person name="Navarro D."/>
            <person name="Favel A."/>
            <person name="Norest M."/>
            <person name="Lesage-Meessen L."/>
            <person name="Balint B."/>
            <person name="Merenyi Z."/>
            <person name="de Eugenio L."/>
            <person name="Morin E."/>
            <person name="Martinez A.T."/>
            <person name="Baldrian P."/>
            <person name="Stursova M."/>
            <person name="Martinez M.J."/>
            <person name="Novotny C."/>
            <person name="Magnuson J.K."/>
            <person name="Spatafora J.W."/>
            <person name="Maurice S."/>
            <person name="Pangilinan J."/>
            <person name="Andreopoulos W."/>
            <person name="LaButti K."/>
            <person name="Hundley H."/>
            <person name="Na H."/>
            <person name="Kuo A."/>
            <person name="Barry K."/>
            <person name="Lipzen A."/>
            <person name="Henrissat B."/>
            <person name="Riley R."/>
            <person name="Ahrendt S."/>
            <person name="Nagy L.G."/>
            <person name="Grigoriev I.V."/>
            <person name="Martin F."/>
            <person name="Rosso M.N."/>
        </authorList>
    </citation>
    <scope>NUCLEOTIDE SEQUENCE [LARGE SCALE GENOMIC DNA]</scope>
    <source>
        <strain evidence="1 2">CIRM-BRFM 1785</strain>
    </source>
</reference>
<proteinExistence type="predicted"/>
<name>A0ABQ8K433_9APHY</name>
<comment type="caution">
    <text evidence="1">The sequence shown here is derived from an EMBL/GenBank/DDBJ whole genome shotgun (WGS) entry which is preliminary data.</text>
</comment>
<dbReference type="Proteomes" id="UP000814176">
    <property type="component" value="Unassembled WGS sequence"/>
</dbReference>
<evidence type="ECO:0000313" key="2">
    <source>
        <dbReference type="Proteomes" id="UP000814176"/>
    </source>
</evidence>
<accession>A0ABQ8K433</accession>
<keyword evidence="2" id="KW-1185">Reference proteome</keyword>
<evidence type="ECO:0000313" key="1">
    <source>
        <dbReference type="EMBL" id="KAH9831418.1"/>
    </source>
</evidence>
<dbReference type="EMBL" id="JADCUA010000026">
    <property type="protein sequence ID" value="KAH9831418.1"/>
    <property type="molecule type" value="Genomic_DNA"/>
</dbReference>